<keyword evidence="3" id="KW-0812">Transmembrane</keyword>
<feature type="region of interest" description="Disordered" evidence="2">
    <location>
        <begin position="539"/>
        <end position="559"/>
    </location>
</feature>
<name>A0A9W6UJU1_9ACTN</name>
<evidence type="ECO:0000313" key="4">
    <source>
        <dbReference type="EMBL" id="GLU49204.1"/>
    </source>
</evidence>
<comment type="caution">
    <text evidence="4">The sequence shown here is derived from an EMBL/GenBank/DDBJ whole genome shotgun (WGS) entry which is preliminary data.</text>
</comment>
<feature type="compositionally biased region" description="Basic and acidic residues" evidence="2">
    <location>
        <begin position="630"/>
        <end position="640"/>
    </location>
</feature>
<feature type="transmembrane region" description="Helical" evidence="3">
    <location>
        <begin position="85"/>
        <end position="106"/>
    </location>
</feature>
<evidence type="ECO:0000313" key="5">
    <source>
        <dbReference type="Proteomes" id="UP001165092"/>
    </source>
</evidence>
<keyword evidence="3" id="KW-0472">Membrane</keyword>
<dbReference type="RefSeq" id="WP_285760680.1">
    <property type="nucleotide sequence ID" value="NZ_BSQG01000006.1"/>
</dbReference>
<gene>
    <name evidence="4" type="ORF">Nans01_35550</name>
</gene>
<evidence type="ECO:0000256" key="1">
    <source>
        <dbReference type="SAM" id="Coils"/>
    </source>
</evidence>
<feature type="coiled-coil region" evidence="1">
    <location>
        <begin position="109"/>
        <end position="158"/>
    </location>
</feature>
<feature type="region of interest" description="Disordered" evidence="2">
    <location>
        <begin position="607"/>
        <end position="640"/>
    </location>
</feature>
<evidence type="ECO:0000256" key="2">
    <source>
        <dbReference type="SAM" id="MobiDB-lite"/>
    </source>
</evidence>
<feature type="transmembrane region" description="Helical" evidence="3">
    <location>
        <begin position="59"/>
        <end position="79"/>
    </location>
</feature>
<organism evidence="4 5">
    <name type="scientific">Nocardiopsis ansamitocini</name>
    <dbReference type="NCBI Taxonomy" id="1670832"/>
    <lineage>
        <taxon>Bacteria</taxon>
        <taxon>Bacillati</taxon>
        <taxon>Actinomycetota</taxon>
        <taxon>Actinomycetes</taxon>
        <taxon>Streptosporangiales</taxon>
        <taxon>Nocardiopsidaceae</taxon>
        <taxon>Nocardiopsis</taxon>
    </lineage>
</organism>
<keyword evidence="5" id="KW-1185">Reference proteome</keyword>
<evidence type="ECO:0000256" key="3">
    <source>
        <dbReference type="SAM" id="Phobius"/>
    </source>
</evidence>
<feature type="compositionally biased region" description="Basic and acidic residues" evidence="2">
    <location>
        <begin position="545"/>
        <end position="559"/>
    </location>
</feature>
<reference evidence="4" key="1">
    <citation type="submission" date="2023-02" db="EMBL/GenBank/DDBJ databases">
        <title>Nocardiopsis ansamitocini NBRC 112285.</title>
        <authorList>
            <person name="Ichikawa N."/>
            <person name="Sato H."/>
            <person name="Tonouchi N."/>
        </authorList>
    </citation>
    <scope>NUCLEOTIDE SEQUENCE</scope>
    <source>
        <strain evidence="4">NBRC 112285</strain>
    </source>
</reference>
<accession>A0A9W6UJU1</accession>
<keyword evidence="3" id="KW-1133">Transmembrane helix</keyword>
<sequence length="640" mass="68655">MPEAKPARRRKTHLGWRHEVLVRDPGPPPRRPVPAEGAGLEPEWVIAQRRSEADINRPLLFALLALFVLATLFPLLVMVRVLPLLLALVGFLGCLVVALPIIVALVQGRQAVGERLNEEKDRLAEERRERELRLRLQQEEHADRHAEWQQRKQAYEAQPRWYSLEVPQGKRRVTVVGGTDTGWSALLTTIGASRLRDGGDLTVVDLSGQALAGQLVALTQRCGLIPRVWVLPADLPRMNLGNNLEASHRADILASTVLATDPRADIEADHAILVTIFGVLGADASVARVTAALGLLGLPGQADAHDDPALVLLSCGERAQLREAFSGDTAAVSERCPHLQRALIPFEGLGTRAEQEPYAQVKIIATDRSAGDFAGRAYGSYTLDSLSELLDLRARTTGPVQPWAHTIVLCGADALPGWSVQRLADAAAKVSAGLVLMYRRAGEDAVESLVADDGLPVVMRPPDAESATALAGFLGAGHRAELHRLTEIIGAALEDQEADAYVTDAAESVTAAVPVRYTAKSIAPLDLVRHMRSATDWGRTTAQAADHDDTAGSDGTDRLTDQRLDAYGLRRLPSTAMVVPGANGPLLADANPGILTLATATLMTTGEAGPERVAGPPQTPPPANVGPPPERLDWRRATDV</sequence>
<protein>
    <submittedName>
        <fullName evidence="4">Uncharacterized protein</fullName>
    </submittedName>
</protein>
<dbReference type="AlphaFoldDB" id="A0A9W6UJU1"/>
<dbReference type="EMBL" id="BSQG01000006">
    <property type="protein sequence ID" value="GLU49204.1"/>
    <property type="molecule type" value="Genomic_DNA"/>
</dbReference>
<dbReference type="Proteomes" id="UP001165092">
    <property type="component" value="Unassembled WGS sequence"/>
</dbReference>
<keyword evidence="1" id="KW-0175">Coiled coil</keyword>
<feature type="compositionally biased region" description="Pro residues" evidence="2">
    <location>
        <begin position="617"/>
        <end position="629"/>
    </location>
</feature>
<proteinExistence type="predicted"/>